<comment type="similarity">
    <text evidence="2">Belongs to the DODA-type extradiol aromatic ring-opening dioxygenase family.</text>
</comment>
<keyword evidence="4" id="KW-0862">Zinc</keyword>
<dbReference type="PIRSF" id="PIRSF006157">
    <property type="entry name" value="Doxgns_DODA"/>
    <property type="match status" value="1"/>
</dbReference>
<evidence type="ECO:0000256" key="4">
    <source>
        <dbReference type="ARBA" id="ARBA00022833"/>
    </source>
</evidence>
<feature type="domain" description="Extradiol ring-cleavage dioxygenase class III enzyme subunit B" evidence="6">
    <location>
        <begin position="14"/>
        <end position="242"/>
    </location>
</feature>
<dbReference type="Proteomes" id="UP000781710">
    <property type="component" value="Unassembled WGS sequence"/>
</dbReference>
<keyword evidence="5" id="KW-0560">Oxidoreductase</keyword>
<gene>
    <name evidence="7" type="ORF">CSC78_11360</name>
</gene>
<evidence type="ECO:0000256" key="1">
    <source>
        <dbReference type="ARBA" id="ARBA00001947"/>
    </source>
</evidence>
<dbReference type="CDD" id="cd07363">
    <property type="entry name" value="45_DOPA_Dioxygenase"/>
    <property type="match status" value="1"/>
</dbReference>
<dbReference type="EMBL" id="PDWW01000015">
    <property type="protein sequence ID" value="KAF1724673.1"/>
    <property type="molecule type" value="Genomic_DNA"/>
</dbReference>
<dbReference type="Pfam" id="PF02900">
    <property type="entry name" value="LigB"/>
    <property type="match status" value="1"/>
</dbReference>
<name>A0ABQ6ZG76_9GAMM</name>
<comment type="cofactor">
    <cofactor evidence="1">
        <name>Zn(2+)</name>
        <dbReference type="ChEBI" id="CHEBI:29105"/>
    </cofactor>
</comment>
<evidence type="ECO:0000256" key="2">
    <source>
        <dbReference type="ARBA" id="ARBA00007581"/>
    </source>
</evidence>
<dbReference type="PANTHER" id="PTHR30096:SF0">
    <property type="entry name" value="4,5-DOPA DIOXYGENASE EXTRADIOL-LIKE PROTEIN"/>
    <property type="match status" value="1"/>
</dbReference>
<dbReference type="InterPro" id="IPR004183">
    <property type="entry name" value="Xdiol_dOase_suB"/>
</dbReference>
<protein>
    <submittedName>
        <fullName evidence="7">Dioxygenase</fullName>
    </submittedName>
</protein>
<proteinExistence type="inferred from homology"/>
<dbReference type="RefSeq" id="WP_162337996.1">
    <property type="nucleotide sequence ID" value="NZ_JBHSRQ010000004.1"/>
</dbReference>
<dbReference type="SUPFAM" id="SSF53213">
    <property type="entry name" value="LigB-like"/>
    <property type="match status" value="1"/>
</dbReference>
<evidence type="ECO:0000256" key="3">
    <source>
        <dbReference type="ARBA" id="ARBA00022723"/>
    </source>
</evidence>
<reference evidence="7 8" key="1">
    <citation type="submission" date="2017-10" db="EMBL/GenBank/DDBJ databases">
        <title>Whole genome sequencing of members of genus Pseudoxanthomonas.</title>
        <authorList>
            <person name="Kumar S."/>
            <person name="Bansal K."/>
            <person name="Kaur A."/>
            <person name="Patil P."/>
            <person name="Sharma S."/>
            <person name="Patil P.B."/>
        </authorList>
    </citation>
    <scope>NUCLEOTIDE SEQUENCE [LARGE SCALE GENOMIC DNA]</scope>
    <source>
        <strain evidence="7 8">DSM 17109</strain>
    </source>
</reference>
<comment type="caution">
    <text evidence="7">The sequence shown here is derived from an EMBL/GenBank/DDBJ whole genome shotgun (WGS) entry which is preliminary data.</text>
</comment>
<dbReference type="PANTHER" id="PTHR30096">
    <property type="entry name" value="4,5-DOPA DIOXYGENASE EXTRADIOL-LIKE PROTEIN"/>
    <property type="match status" value="1"/>
</dbReference>
<dbReference type="Gene3D" id="3.40.830.10">
    <property type="entry name" value="LigB-like"/>
    <property type="match status" value="1"/>
</dbReference>
<organism evidence="7 8">
    <name type="scientific">Pseudoxanthomonas japonensis</name>
    <dbReference type="NCBI Taxonomy" id="69284"/>
    <lineage>
        <taxon>Bacteria</taxon>
        <taxon>Pseudomonadati</taxon>
        <taxon>Pseudomonadota</taxon>
        <taxon>Gammaproteobacteria</taxon>
        <taxon>Lysobacterales</taxon>
        <taxon>Lysobacteraceae</taxon>
        <taxon>Pseudoxanthomonas</taxon>
    </lineage>
</organism>
<dbReference type="GO" id="GO:0051213">
    <property type="term" value="F:dioxygenase activity"/>
    <property type="evidence" value="ECO:0007669"/>
    <property type="project" value="UniProtKB-KW"/>
</dbReference>
<evidence type="ECO:0000259" key="6">
    <source>
        <dbReference type="Pfam" id="PF02900"/>
    </source>
</evidence>
<evidence type="ECO:0000313" key="7">
    <source>
        <dbReference type="EMBL" id="KAF1724673.1"/>
    </source>
</evidence>
<evidence type="ECO:0000256" key="5">
    <source>
        <dbReference type="ARBA" id="ARBA00023002"/>
    </source>
</evidence>
<keyword evidence="8" id="KW-1185">Reference proteome</keyword>
<evidence type="ECO:0000313" key="8">
    <source>
        <dbReference type="Proteomes" id="UP000781710"/>
    </source>
</evidence>
<keyword evidence="7" id="KW-0223">Dioxygenase</keyword>
<keyword evidence="3" id="KW-0479">Metal-binding</keyword>
<dbReference type="InterPro" id="IPR014436">
    <property type="entry name" value="Extradiol_dOase_DODA"/>
</dbReference>
<accession>A0ABQ6ZG76</accession>
<sequence length="268" mass="28961">MNLSAPAVHRLPSLFLSHGSPMLAIEDSPTGRFLDRLGGLLHRPRAILVASAHFVHARPTLTATPMPETIHDFGGFPEPLYRIRYPTAGAPALAHDIAERLTTAGFDAHEDGHHGLDHGVWVPLRRMYPASDIPVVALSVNPSQSAEWHYRLGRALAPLRDEGVLVVGSGGFSHNLRALHWQHAQAAAYPWVTAFTDPLRAALLEGDVATALDWTSLPHAAQNHPTTEHLYPLYVALGAGGEGARGRLLHRDVEMGGLALDAFAFDTA</sequence>